<evidence type="ECO:0000313" key="3">
    <source>
        <dbReference type="Proteomes" id="UP000009170"/>
    </source>
</evidence>
<accession>A0A090M908</accession>
<feature type="compositionally biased region" description="Polar residues" evidence="1">
    <location>
        <begin position="27"/>
        <end position="36"/>
    </location>
</feature>
<dbReference type="OrthoDB" id="10525341at2759"/>
<name>A0A090M908_OSTTA</name>
<dbReference type="RefSeq" id="XP_003080988.2">
    <property type="nucleotide sequence ID" value="XM_003080940.2"/>
</dbReference>
<dbReference type="GeneID" id="9837353"/>
<keyword evidence="3" id="KW-1185">Reference proteome</keyword>
<protein>
    <submittedName>
        <fullName evidence="2">Unnamed product</fullName>
    </submittedName>
</protein>
<dbReference type="KEGG" id="ota:OT_ostta08g04280"/>
<dbReference type="EMBL" id="CAID01000008">
    <property type="protein sequence ID" value="CEG01638.1"/>
    <property type="molecule type" value="Genomic_DNA"/>
</dbReference>
<sequence>MLDVNGLARALDGVRHLVVRRDARSGDPSSSANDGSSDGEEDNVGRIESVLAGNDQGWHLRVNRVERGKLRASYAVAHARGVPVRAQPHIDSAVLRYFRRGEVVVGVSLTSDGWLELAGEDASGANVEGSAGWMLTEHREHGILLKRVGGIELPRTTMRLAAAEAVLSVDHTHLPLQRGAHTFRVTHSPFVAVRAAPSMSSSIIGHKTESQLVVANARRGDWIRCVDSDNGPRAKDCSTVHERWMLTVHPEIGRLLRRCNADGSDAIDSVE</sequence>
<reference evidence="3" key="1">
    <citation type="journal article" date="2006" name="Proc. Natl. Acad. Sci. U.S.A.">
        <title>Genome analysis of the smallest free-living eukaryote Ostreococcus tauri unveils many unique features.</title>
        <authorList>
            <person name="Derelle E."/>
            <person name="Ferraz C."/>
            <person name="Rombauts S."/>
            <person name="Rouze P."/>
            <person name="Worden A.Z."/>
            <person name="Robbens S."/>
            <person name="Partensky F."/>
            <person name="Degroeve S."/>
            <person name="Echeynie S."/>
            <person name="Cooke R."/>
            <person name="Saeys Y."/>
            <person name="Wuyts J."/>
            <person name="Jabbari K."/>
            <person name="Bowler C."/>
            <person name="Panaud O."/>
            <person name="Piegu B."/>
            <person name="Ball S.G."/>
            <person name="Ral J.-P."/>
            <person name="Bouget F.-Y."/>
            <person name="Piganeau G."/>
            <person name="De Baets B."/>
            <person name="Picard A."/>
            <person name="Delseny M."/>
            <person name="Demaille J."/>
            <person name="Van de Peer Y."/>
            <person name="Moreau H."/>
        </authorList>
    </citation>
    <scope>NUCLEOTIDE SEQUENCE [LARGE SCALE GENOMIC DNA]</scope>
    <source>
        <strain evidence="3">OTTH 0595 / CCAP 157/2 / RCC745</strain>
    </source>
</reference>
<organism evidence="2 3">
    <name type="scientific">Ostreococcus tauri</name>
    <name type="common">Marine green alga</name>
    <dbReference type="NCBI Taxonomy" id="70448"/>
    <lineage>
        <taxon>Eukaryota</taxon>
        <taxon>Viridiplantae</taxon>
        <taxon>Chlorophyta</taxon>
        <taxon>Mamiellophyceae</taxon>
        <taxon>Mamiellales</taxon>
        <taxon>Bathycoccaceae</taxon>
        <taxon>Ostreococcus</taxon>
    </lineage>
</organism>
<dbReference type="Proteomes" id="UP000009170">
    <property type="component" value="Unassembled WGS sequence"/>
</dbReference>
<reference evidence="2 3" key="2">
    <citation type="journal article" date="2014" name="BMC Genomics">
        <title>An improved genome of the model marine alga Ostreococcus tauri unfolds by assessing Illumina de novo assemblies.</title>
        <authorList>
            <person name="Blanc-Mathieu R."/>
            <person name="Verhelst B."/>
            <person name="Derelle E."/>
            <person name="Rombauts S."/>
            <person name="Bouget F.Y."/>
            <person name="Carre I."/>
            <person name="Chateau A."/>
            <person name="Eyre-Walker A."/>
            <person name="Grimsley N."/>
            <person name="Moreau H."/>
            <person name="Piegu B."/>
            <person name="Rivals E."/>
            <person name="Schackwitz W."/>
            <person name="Van de Peer Y."/>
            <person name="Piganeau G."/>
        </authorList>
    </citation>
    <scope>NUCLEOTIDE SEQUENCE [LARGE SCALE GENOMIC DNA]</scope>
    <source>
        <strain evidence="3">OTTH 0595 / CCAP 157/2 / RCC745</strain>
    </source>
</reference>
<comment type="caution">
    <text evidence="2">The sequence shown here is derived from an EMBL/GenBank/DDBJ whole genome shotgun (WGS) entry which is preliminary data.</text>
</comment>
<dbReference type="AlphaFoldDB" id="A0A090M908"/>
<gene>
    <name evidence="2" type="ORF">OT_ostta08g04280</name>
</gene>
<evidence type="ECO:0000313" key="2">
    <source>
        <dbReference type="EMBL" id="CEG01638.1"/>
    </source>
</evidence>
<dbReference type="InParanoid" id="A0A090M908"/>
<feature type="region of interest" description="Disordered" evidence="1">
    <location>
        <begin position="22"/>
        <end position="42"/>
    </location>
</feature>
<evidence type="ECO:0000256" key="1">
    <source>
        <dbReference type="SAM" id="MobiDB-lite"/>
    </source>
</evidence>
<proteinExistence type="predicted"/>